<evidence type="ECO:0000256" key="6">
    <source>
        <dbReference type="ARBA" id="ARBA00022741"/>
    </source>
</evidence>
<evidence type="ECO:0000256" key="9">
    <source>
        <dbReference type="ARBA" id="ARBA00022842"/>
    </source>
</evidence>
<dbReference type="InterPro" id="IPR000687">
    <property type="entry name" value="RIO_kinase"/>
</dbReference>
<dbReference type="Pfam" id="PF16071">
    <property type="entry name" value="DUF4812"/>
    <property type="match status" value="1"/>
</dbReference>
<feature type="region of interest" description="Disordered" evidence="12">
    <location>
        <begin position="715"/>
        <end position="770"/>
    </location>
</feature>
<evidence type="ECO:0000256" key="5">
    <source>
        <dbReference type="ARBA" id="ARBA00022723"/>
    </source>
</evidence>
<feature type="compositionally biased region" description="Basic and acidic residues" evidence="12">
    <location>
        <begin position="268"/>
        <end position="293"/>
    </location>
</feature>
<evidence type="ECO:0000256" key="11">
    <source>
        <dbReference type="ARBA" id="ARBA00048679"/>
    </source>
</evidence>
<dbReference type="InterPro" id="IPR038797">
    <property type="entry name" value="Fltp"/>
</dbReference>
<comment type="catalytic activity">
    <reaction evidence="10">
        <text>L-threonyl-[protein] + ATP = O-phospho-L-threonyl-[protein] + ADP + H(+)</text>
        <dbReference type="Rhea" id="RHEA:46608"/>
        <dbReference type="Rhea" id="RHEA-COMP:11060"/>
        <dbReference type="Rhea" id="RHEA-COMP:11605"/>
        <dbReference type="ChEBI" id="CHEBI:15378"/>
        <dbReference type="ChEBI" id="CHEBI:30013"/>
        <dbReference type="ChEBI" id="CHEBI:30616"/>
        <dbReference type="ChEBI" id="CHEBI:61977"/>
        <dbReference type="ChEBI" id="CHEBI:456216"/>
        <dbReference type="EC" id="2.7.11.1"/>
    </reaction>
</comment>
<evidence type="ECO:0000256" key="12">
    <source>
        <dbReference type="SAM" id="MobiDB-lite"/>
    </source>
</evidence>
<gene>
    <name evidence="14" type="ORF">RN001_002418</name>
</gene>
<sequence>MVNTWAEKEMRNLSRMYNNNLRVPEPILLRSHVLLMGFIGDNGWPAPKLKDVELSPSKNRESYRDIVVKMWKMYNKCKLVHADLSEFNILYQNDEIYVIDVSQSVEHDHPRALDFLRKDCTNITDFFRKKEVATMGIKQLFDFITDPTITEENMDECLEKLSENAALKNLQNITSEEKIEEEVFKNAYIPKTLTEVIDFERDIIQAKSGATQELVYKTLIGLKSDLSGTIQNPEILRNNEKNEENNDDEYSEDTKECSDDESNFIDSSRPKHETLEEKKTRKKAVKDEKAEKRPYKPTRLGSWEVPHWYPKYPCINHGYTTIISNDQGNLLPGIAKKRIGLWGNHISTWHYPKKITRQIANELSAPRQDKIAAWNRHCERSKNYTAIKESDTSKNMLPKKCKSKKEETYKKLETENLNVQEKQLKKSLCPLHDLPYVPGDYTDEKFRHISYEDLVKYRYNPNEVYENVAQLKGYPITREDFTRKSEKEIKDLKASTEEFYKKHKEMLTEQYKGNVCHGCKKDKRWSSPFLAAMKNFNLAKKLHKENLEHKPLPDTVTDAMYRKFQMQRHREPGLALKEGNYASGVAWKAYAGYGPTRCTKLKVFRPKTSICNKIKDSANDRPSSVNSFDKKWRFIRQTKVTPIQLAVCWDLTPVNPNDEPKRTTHIDGSNGSMAPAVFSLVHTPDTGPKKKSSIEQLEQKCDGLHDYENNLSDMNEQEACRPKTALNRKSISPDDSLKSKRAQSAVTHISQSPNPIFSHLPPNSPELTDTKTSSFKYCSKDCHQKNKNLKQKRLCVACELKNINLKDTKPKSEFKMAFKAGIPQKVSTDYMQLCNTLRIPKMKDPYKKRNYNINSLAPPFSLQNYKRHDYPDHWRLATVYQHSYKPLQARKRPLLDTIFQ</sequence>
<evidence type="ECO:0000313" key="15">
    <source>
        <dbReference type="Proteomes" id="UP001353858"/>
    </source>
</evidence>
<keyword evidence="4" id="KW-0808">Transferase</keyword>
<evidence type="ECO:0000313" key="14">
    <source>
        <dbReference type="EMBL" id="KAK4886147.1"/>
    </source>
</evidence>
<dbReference type="InterPro" id="IPR032084">
    <property type="entry name" value="DUF4812"/>
</dbReference>
<accession>A0AAN7Q8M3</accession>
<dbReference type="Gene3D" id="1.10.510.10">
    <property type="entry name" value="Transferase(Phosphotransferase) domain 1"/>
    <property type="match status" value="1"/>
</dbReference>
<keyword evidence="3" id="KW-0723">Serine/threonine-protein kinase</keyword>
<feature type="region of interest" description="Disordered" evidence="12">
    <location>
        <begin position="233"/>
        <end position="293"/>
    </location>
</feature>
<evidence type="ECO:0000256" key="7">
    <source>
        <dbReference type="ARBA" id="ARBA00022777"/>
    </source>
</evidence>
<feature type="domain" description="RIO kinase" evidence="13">
    <location>
        <begin position="1"/>
        <end position="146"/>
    </location>
</feature>
<evidence type="ECO:0000256" key="4">
    <source>
        <dbReference type="ARBA" id="ARBA00022679"/>
    </source>
</evidence>
<dbReference type="Gene3D" id="3.30.200.20">
    <property type="entry name" value="Phosphorylase Kinase, domain 1"/>
    <property type="match status" value="1"/>
</dbReference>
<keyword evidence="6" id="KW-0547">Nucleotide-binding</keyword>
<evidence type="ECO:0000256" key="10">
    <source>
        <dbReference type="ARBA" id="ARBA00047899"/>
    </source>
</evidence>
<comment type="similarity">
    <text evidence="1">Belongs to the protein kinase superfamily. RIO-type Ser/Thr kinase family.</text>
</comment>
<dbReference type="Proteomes" id="UP001353858">
    <property type="component" value="Unassembled WGS sequence"/>
</dbReference>
<dbReference type="InterPro" id="IPR018934">
    <property type="entry name" value="RIO_dom"/>
</dbReference>
<dbReference type="EMBL" id="JARPUR010000001">
    <property type="protein sequence ID" value="KAK4886147.1"/>
    <property type="molecule type" value="Genomic_DNA"/>
</dbReference>
<dbReference type="GO" id="GO:0005524">
    <property type="term" value="F:ATP binding"/>
    <property type="evidence" value="ECO:0007669"/>
    <property type="project" value="UniProtKB-KW"/>
</dbReference>
<dbReference type="PANTHER" id="PTHR45723">
    <property type="entry name" value="SERINE/THREONINE-PROTEIN KINASE RIO1"/>
    <property type="match status" value="1"/>
</dbReference>
<keyword evidence="9" id="KW-0460">Magnesium</keyword>
<evidence type="ECO:0000256" key="3">
    <source>
        <dbReference type="ARBA" id="ARBA00022527"/>
    </source>
</evidence>
<dbReference type="InterPro" id="IPR011009">
    <property type="entry name" value="Kinase-like_dom_sf"/>
</dbReference>
<keyword evidence="7" id="KW-0418">Kinase</keyword>
<dbReference type="GO" id="GO:0004674">
    <property type="term" value="F:protein serine/threonine kinase activity"/>
    <property type="evidence" value="ECO:0007669"/>
    <property type="project" value="UniProtKB-KW"/>
</dbReference>
<keyword evidence="15" id="KW-1185">Reference proteome</keyword>
<dbReference type="SUPFAM" id="SSF56112">
    <property type="entry name" value="Protein kinase-like (PK-like)"/>
    <property type="match status" value="1"/>
</dbReference>
<evidence type="ECO:0000256" key="8">
    <source>
        <dbReference type="ARBA" id="ARBA00022840"/>
    </source>
</evidence>
<evidence type="ECO:0000256" key="2">
    <source>
        <dbReference type="ARBA" id="ARBA00012513"/>
    </source>
</evidence>
<protein>
    <recommendedName>
        <fullName evidence="2">non-specific serine/threonine protein kinase</fullName>
        <ecNumber evidence="2">2.7.11.1</ecNumber>
    </recommendedName>
</protein>
<name>A0AAN7Q8M3_9COLE</name>
<dbReference type="EC" id="2.7.11.1" evidence="2"/>
<dbReference type="CDD" id="cd23705">
    <property type="entry name" value="Flattop"/>
    <property type="match status" value="1"/>
</dbReference>
<dbReference type="AlphaFoldDB" id="A0AAN7Q8M3"/>
<evidence type="ECO:0000256" key="1">
    <source>
        <dbReference type="ARBA" id="ARBA00009196"/>
    </source>
</evidence>
<evidence type="ECO:0000259" key="13">
    <source>
        <dbReference type="SMART" id="SM00090"/>
    </source>
</evidence>
<feature type="compositionally biased region" description="Polar residues" evidence="12">
    <location>
        <begin position="742"/>
        <end position="755"/>
    </location>
</feature>
<keyword evidence="5" id="KW-0479">Metal-binding</keyword>
<dbReference type="FunFam" id="1.10.510.10:FF:000232">
    <property type="entry name" value="Serine/threonine-protein kinase RIO1"/>
    <property type="match status" value="1"/>
</dbReference>
<dbReference type="GO" id="GO:0046872">
    <property type="term" value="F:metal ion binding"/>
    <property type="evidence" value="ECO:0007669"/>
    <property type="project" value="UniProtKB-KW"/>
</dbReference>
<dbReference type="InterPro" id="IPR018935">
    <property type="entry name" value="RIO_kinase_CS"/>
</dbReference>
<dbReference type="PROSITE" id="PS01245">
    <property type="entry name" value="RIO1"/>
    <property type="match status" value="1"/>
</dbReference>
<comment type="catalytic activity">
    <reaction evidence="11">
        <text>L-seryl-[protein] + ATP = O-phospho-L-seryl-[protein] + ADP + H(+)</text>
        <dbReference type="Rhea" id="RHEA:17989"/>
        <dbReference type="Rhea" id="RHEA-COMP:9863"/>
        <dbReference type="Rhea" id="RHEA-COMP:11604"/>
        <dbReference type="ChEBI" id="CHEBI:15378"/>
        <dbReference type="ChEBI" id="CHEBI:29999"/>
        <dbReference type="ChEBI" id="CHEBI:30616"/>
        <dbReference type="ChEBI" id="CHEBI:83421"/>
        <dbReference type="ChEBI" id="CHEBI:456216"/>
        <dbReference type="EC" id="2.7.11.1"/>
    </reaction>
</comment>
<dbReference type="Pfam" id="PF22611">
    <property type="entry name" value="CFAP126"/>
    <property type="match status" value="1"/>
</dbReference>
<proteinExistence type="inferred from homology"/>
<comment type="caution">
    <text evidence="14">The sequence shown here is derived from an EMBL/GenBank/DDBJ whole genome shotgun (WGS) entry which is preliminary data.</text>
</comment>
<reference evidence="15" key="1">
    <citation type="submission" date="2023-01" db="EMBL/GenBank/DDBJ databases">
        <title>Key to firefly adult light organ development and bioluminescence: homeobox transcription factors regulate luciferase expression and transportation to peroxisome.</title>
        <authorList>
            <person name="Fu X."/>
        </authorList>
    </citation>
    <scope>NUCLEOTIDE SEQUENCE [LARGE SCALE GENOMIC DNA]</scope>
</reference>
<keyword evidence="8" id="KW-0067">ATP-binding</keyword>
<dbReference type="SMART" id="SM00090">
    <property type="entry name" value="RIO"/>
    <property type="match status" value="1"/>
</dbReference>
<dbReference type="InterPro" id="IPR051272">
    <property type="entry name" value="RIO-type_Ser/Thr_kinase"/>
</dbReference>
<organism evidence="14 15">
    <name type="scientific">Aquatica leii</name>
    <dbReference type="NCBI Taxonomy" id="1421715"/>
    <lineage>
        <taxon>Eukaryota</taxon>
        <taxon>Metazoa</taxon>
        <taxon>Ecdysozoa</taxon>
        <taxon>Arthropoda</taxon>
        <taxon>Hexapoda</taxon>
        <taxon>Insecta</taxon>
        <taxon>Pterygota</taxon>
        <taxon>Neoptera</taxon>
        <taxon>Endopterygota</taxon>
        <taxon>Coleoptera</taxon>
        <taxon>Polyphaga</taxon>
        <taxon>Elateriformia</taxon>
        <taxon>Elateroidea</taxon>
        <taxon>Lampyridae</taxon>
        <taxon>Luciolinae</taxon>
        <taxon>Aquatica</taxon>
    </lineage>
</organism>
<dbReference type="Pfam" id="PF01163">
    <property type="entry name" value="RIO1"/>
    <property type="match status" value="1"/>
</dbReference>